<protein>
    <submittedName>
        <fullName evidence="1">Uncharacterized protein</fullName>
    </submittedName>
</protein>
<accession>U4U7U6</accession>
<dbReference type="AlphaFoldDB" id="U4U7U6"/>
<evidence type="ECO:0000313" key="2">
    <source>
        <dbReference type="Proteomes" id="UP000030742"/>
    </source>
</evidence>
<name>U4U7U6_DENPD</name>
<dbReference type="Proteomes" id="UP000030742">
    <property type="component" value="Unassembled WGS sequence"/>
</dbReference>
<sequence length="186" mass="21735">MSDVRFMLRFDGLQLDCNDHLFIYDGAHAVGTYKELLRRSYLYIGSLCPKRASVDRDTSQKRRFTSLLLDQRSYTAVRVQSTEYREHIAMEHACPELLAQFQSSQELLHTSFFIEDLPRLFYFGSDFTFRVTVLIYRGAQVKVIFLCVLEKTMVLVLDMFMKIPFYGLFSVIHLDCWLDDGVICVP</sequence>
<gene>
    <name evidence="1" type="ORF">D910_03434</name>
</gene>
<organism evidence="1 2">
    <name type="scientific">Dendroctonus ponderosae</name>
    <name type="common">Mountain pine beetle</name>
    <dbReference type="NCBI Taxonomy" id="77166"/>
    <lineage>
        <taxon>Eukaryota</taxon>
        <taxon>Metazoa</taxon>
        <taxon>Ecdysozoa</taxon>
        <taxon>Arthropoda</taxon>
        <taxon>Hexapoda</taxon>
        <taxon>Insecta</taxon>
        <taxon>Pterygota</taxon>
        <taxon>Neoptera</taxon>
        <taxon>Endopterygota</taxon>
        <taxon>Coleoptera</taxon>
        <taxon>Polyphaga</taxon>
        <taxon>Cucujiformia</taxon>
        <taxon>Curculionidae</taxon>
        <taxon>Scolytinae</taxon>
        <taxon>Dendroctonus</taxon>
    </lineage>
</organism>
<dbReference type="EMBL" id="KB631775">
    <property type="protein sequence ID" value="ERL86020.1"/>
    <property type="molecule type" value="Genomic_DNA"/>
</dbReference>
<proteinExistence type="predicted"/>
<evidence type="ECO:0000313" key="1">
    <source>
        <dbReference type="EMBL" id="ERL86020.1"/>
    </source>
</evidence>
<reference evidence="1 2" key="1">
    <citation type="journal article" date="2013" name="Genome Biol.">
        <title>Draft genome of the mountain pine beetle, Dendroctonus ponderosae Hopkins, a major forest pest.</title>
        <authorList>
            <person name="Keeling C.I."/>
            <person name="Yuen M.M."/>
            <person name="Liao N.Y."/>
            <person name="Docking T.R."/>
            <person name="Chan S.K."/>
            <person name="Taylor G.A."/>
            <person name="Palmquist D.L."/>
            <person name="Jackman S.D."/>
            <person name="Nguyen A."/>
            <person name="Li M."/>
            <person name="Henderson H."/>
            <person name="Janes J.K."/>
            <person name="Zhao Y."/>
            <person name="Pandoh P."/>
            <person name="Moore R."/>
            <person name="Sperling F.A."/>
            <person name="Huber D.P."/>
            <person name="Birol I."/>
            <person name="Jones S.J."/>
            <person name="Bohlmann J."/>
        </authorList>
    </citation>
    <scope>NUCLEOTIDE SEQUENCE</scope>
</reference>